<accession>A0ABM8YEN0</accession>
<dbReference type="PANTHER" id="PTHR30465">
    <property type="entry name" value="INNER MEMBRANE ABC TRANSPORTER"/>
    <property type="match status" value="1"/>
</dbReference>
<keyword evidence="5 7" id="KW-1133">Transmembrane helix</keyword>
<evidence type="ECO:0000256" key="1">
    <source>
        <dbReference type="ARBA" id="ARBA00004651"/>
    </source>
</evidence>
<evidence type="ECO:0000259" key="8">
    <source>
        <dbReference type="PROSITE" id="PS50928"/>
    </source>
</evidence>
<dbReference type="InterPro" id="IPR035906">
    <property type="entry name" value="MetI-like_sf"/>
</dbReference>
<evidence type="ECO:0000313" key="9">
    <source>
        <dbReference type="EMBL" id="CAG9614252.1"/>
    </source>
</evidence>
<feature type="transmembrane region" description="Helical" evidence="7">
    <location>
        <begin position="12"/>
        <end position="30"/>
    </location>
</feature>
<feature type="transmembrane region" description="Helical" evidence="7">
    <location>
        <begin position="231"/>
        <end position="255"/>
    </location>
</feature>
<evidence type="ECO:0000256" key="4">
    <source>
        <dbReference type="ARBA" id="ARBA00022692"/>
    </source>
</evidence>
<dbReference type="EMBL" id="CAKJTI010000024">
    <property type="protein sequence ID" value="CAG9614252.1"/>
    <property type="molecule type" value="Genomic_DNA"/>
</dbReference>
<evidence type="ECO:0000256" key="6">
    <source>
        <dbReference type="ARBA" id="ARBA00023136"/>
    </source>
</evidence>
<dbReference type="SUPFAM" id="SSF161098">
    <property type="entry name" value="MetI-like"/>
    <property type="match status" value="1"/>
</dbReference>
<evidence type="ECO:0000313" key="10">
    <source>
        <dbReference type="Proteomes" id="UP000789423"/>
    </source>
</evidence>
<feature type="transmembrane region" description="Helical" evidence="7">
    <location>
        <begin position="84"/>
        <end position="111"/>
    </location>
</feature>
<dbReference type="CDD" id="cd06261">
    <property type="entry name" value="TM_PBP2"/>
    <property type="match status" value="1"/>
</dbReference>
<keyword evidence="10" id="KW-1185">Reference proteome</keyword>
<dbReference type="Pfam" id="PF00528">
    <property type="entry name" value="BPD_transp_1"/>
    <property type="match status" value="1"/>
</dbReference>
<reference evidence="9 10" key="1">
    <citation type="submission" date="2021-10" db="EMBL/GenBank/DDBJ databases">
        <authorList>
            <person name="Criscuolo A."/>
        </authorList>
    </citation>
    <scope>NUCLEOTIDE SEQUENCE [LARGE SCALE GENOMIC DNA]</scope>
    <source>
        <strain evidence="10">CIP 111899</strain>
    </source>
</reference>
<comment type="caution">
    <text evidence="9">The sequence shown here is derived from an EMBL/GenBank/DDBJ whole genome shotgun (WGS) entry which is preliminary data.</text>
</comment>
<feature type="transmembrane region" description="Helical" evidence="7">
    <location>
        <begin position="166"/>
        <end position="189"/>
    </location>
</feature>
<name>A0ABM8YEN0_9BACI</name>
<keyword evidence="2 7" id="KW-0813">Transport</keyword>
<keyword evidence="3" id="KW-1003">Cell membrane</keyword>
<keyword evidence="4 7" id="KW-0812">Transmembrane</keyword>
<feature type="transmembrane region" description="Helical" evidence="7">
    <location>
        <begin position="261"/>
        <end position="281"/>
    </location>
</feature>
<evidence type="ECO:0000256" key="2">
    <source>
        <dbReference type="ARBA" id="ARBA00022448"/>
    </source>
</evidence>
<organism evidence="9 10">
    <name type="scientific">Bacillus rhizoplanae</name>
    <dbReference type="NCBI Taxonomy" id="2880966"/>
    <lineage>
        <taxon>Bacteria</taxon>
        <taxon>Bacillati</taxon>
        <taxon>Bacillota</taxon>
        <taxon>Bacilli</taxon>
        <taxon>Bacillales</taxon>
        <taxon>Bacillaceae</taxon>
        <taxon>Bacillus</taxon>
    </lineage>
</organism>
<dbReference type="PROSITE" id="PS50928">
    <property type="entry name" value="ABC_TM1"/>
    <property type="match status" value="1"/>
</dbReference>
<feature type="domain" description="ABC transmembrane type-1" evidence="8">
    <location>
        <begin position="84"/>
        <end position="284"/>
    </location>
</feature>
<sequence length="300" mass="34876">MLRKLWKFSIQLLAVIITLLVLLNIPALFINESGNISFQPNKFINTIIDTVKHAFSLHSLTFQIPAPTGGGKTVSLFPTVLEPYIYSFTILFTAFFLSTFVATSIAYLYFLSAKLVQTIIQRTVFVLEAVPDVMIMICIQMFFMWYFRQTGELPVHIMTFNENKAYILPIICLSILPTIQMFRMMILYIEEERIKPYVEVAYGKGLSSSYIIRIHLFKNIFIHLFHHLKMIFVFLLSNLFVLECVFHMSGIIQFLIFTTHFSTSITFVVLIMIVIPFYLLFQISSYFIKKWENQMNGGII</sequence>
<dbReference type="InterPro" id="IPR000515">
    <property type="entry name" value="MetI-like"/>
</dbReference>
<evidence type="ECO:0000256" key="3">
    <source>
        <dbReference type="ARBA" id="ARBA00022475"/>
    </source>
</evidence>
<proteinExistence type="inferred from homology"/>
<comment type="subcellular location">
    <subcellularLocation>
        <location evidence="1 7">Cell membrane</location>
        <topology evidence="1 7">Multi-pass membrane protein</topology>
    </subcellularLocation>
</comment>
<comment type="similarity">
    <text evidence="7">Belongs to the binding-protein-dependent transport system permease family.</text>
</comment>
<dbReference type="Proteomes" id="UP000789423">
    <property type="component" value="Unassembled WGS sequence"/>
</dbReference>
<evidence type="ECO:0000256" key="7">
    <source>
        <dbReference type="RuleBase" id="RU363032"/>
    </source>
</evidence>
<feature type="transmembrane region" description="Helical" evidence="7">
    <location>
        <begin position="123"/>
        <end position="146"/>
    </location>
</feature>
<dbReference type="RefSeq" id="WP_230576223.1">
    <property type="nucleotide sequence ID" value="NZ_CAKJTI010000024.1"/>
</dbReference>
<gene>
    <name evidence="9" type="ORF">BACCIP111899_03479</name>
</gene>
<dbReference type="PANTHER" id="PTHR30465:SF44">
    <property type="entry name" value="ABC-TYPE DIPEPTIDE_OLIGOPEPTIDE TRANSPORT SYSTEM, PERMEASE COMPONENT"/>
    <property type="match status" value="1"/>
</dbReference>
<protein>
    <recommendedName>
        <fullName evidence="8">ABC transmembrane type-1 domain-containing protein</fullName>
    </recommendedName>
</protein>
<keyword evidence="6 7" id="KW-0472">Membrane</keyword>
<evidence type="ECO:0000256" key="5">
    <source>
        <dbReference type="ARBA" id="ARBA00022989"/>
    </source>
</evidence>